<dbReference type="AlphaFoldDB" id="A0A5B9MBX2"/>
<evidence type="ECO:0000259" key="3">
    <source>
        <dbReference type="PROSITE" id="PS50110"/>
    </source>
</evidence>
<dbReference type="InterPro" id="IPR011006">
    <property type="entry name" value="CheY-like_superfamily"/>
</dbReference>
<dbReference type="SUPFAM" id="SSF52172">
    <property type="entry name" value="CheY-like"/>
    <property type="match status" value="2"/>
</dbReference>
<dbReference type="PANTHER" id="PTHR44591:SF3">
    <property type="entry name" value="RESPONSE REGULATORY DOMAIN-CONTAINING PROTEIN"/>
    <property type="match status" value="1"/>
</dbReference>
<dbReference type="PROSITE" id="PS50110">
    <property type="entry name" value="RESPONSE_REGULATORY"/>
    <property type="match status" value="2"/>
</dbReference>
<dbReference type="PANTHER" id="PTHR44591">
    <property type="entry name" value="STRESS RESPONSE REGULATOR PROTEIN 1"/>
    <property type="match status" value="1"/>
</dbReference>
<feature type="domain" description="Response regulatory" evidence="3">
    <location>
        <begin position="125"/>
        <end position="241"/>
    </location>
</feature>
<feature type="domain" description="Response regulatory" evidence="3">
    <location>
        <begin position="8"/>
        <end position="122"/>
    </location>
</feature>
<dbReference type="Gene3D" id="3.40.50.2300">
    <property type="match status" value="2"/>
</dbReference>
<reference evidence="4 5" key="1">
    <citation type="submission" date="2019-02" db="EMBL/GenBank/DDBJ databases">
        <title>Planctomycetal bacteria perform biofilm scaping via a novel small molecule.</title>
        <authorList>
            <person name="Jeske O."/>
            <person name="Boedeker C."/>
            <person name="Wiegand S."/>
            <person name="Breitling P."/>
            <person name="Kallscheuer N."/>
            <person name="Jogler M."/>
            <person name="Rohde M."/>
            <person name="Petersen J."/>
            <person name="Medema M.H."/>
            <person name="Surup F."/>
            <person name="Jogler C."/>
        </authorList>
    </citation>
    <scope>NUCLEOTIDE SEQUENCE [LARGE SCALE GENOMIC DNA]</scope>
    <source>
        <strain evidence="4 5">Mal15</strain>
    </source>
</reference>
<sequence length="260" mass="28375">MNTIPKRRVLIADDEPGMRTTLADILTDNGYDVRTAENGKDAITKCLSEDYDVVLMDVRMPVVDGISAFREIRRSSQHVRVILMSAYGEEDLKHTALQDGAIAFLDKPLNLDTVIQLVADSTELSVMAITGDDSLVSILPQCLKSSAQKLTVVRNSDEAGALLGQVSFDVALIDVELGATDGLACYLALREISPTITAVMVSRSDAQIRQIAEEAVRRTAYTIVPKPIEPERLAEVMQTLRAQRVSGAIRKPDLGEPHDS</sequence>
<evidence type="ECO:0000313" key="4">
    <source>
        <dbReference type="EMBL" id="QEF98263.1"/>
    </source>
</evidence>
<keyword evidence="1 2" id="KW-0597">Phosphoprotein</keyword>
<dbReference type="SMART" id="SM00448">
    <property type="entry name" value="REC"/>
    <property type="match status" value="2"/>
</dbReference>
<dbReference type="EMBL" id="CP036264">
    <property type="protein sequence ID" value="QEF98263.1"/>
    <property type="molecule type" value="Genomic_DNA"/>
</dbReference>
<evidence type="ECO:0000256" key="1">
    <source>
        <dbReference type="ARBA" id="ARBA00022553"/>
    </source>
</evidence>
<evidence type="ECO:0000256" key="2">
    <source>
        <dbReference type="PROSITE-ProRule" id="PRU00169"/>
    </source>
</evidence>
<dbReference type="InterPro" id="IPR050595">
    <property type="entry name" value="Bact_response_regulator"/>
</dbReference>
<dbReference type="CDD" id="cd00156">
    <property type="entry name" value="REC"/>
    <property type="match status" value="2"/>
</dbReference>
<gene>
    <name evidence="4" type="primary">cheY_2</name>
    <name evidence="4" type="ORF">Mal15_23120</name>
</gene>
<feature type="modified residue" description="4-aspartylphosphate" evidence="2">
    <location>
        <position position="174"/>
    </location>
</feature>
<dbReference type="RefSeq" id="WP_167546729.1">
    <property type="nucleotide sequence ID" value="NZ_CP036264.1"/>
</dbReference>
<dbReference type="Proteomes" id="UP000321353">
    <property type="component" value="Chromosome"/>
</dbReference>
<evidence type="ECO:0000313" key="5">
    <source>
        <dbReference type="Proteomes" id="UP000321353"/>
    </source>
</evidence>
<proteinExistence type="predicted"/>
<dbReference type="InterPro" id="IPR001789">
    <property type="entry name" value="Sig_transdc_resp-reg_receiver"/>
</dbReference>
<dbReference type="KEGG" id="smam:Mal15_23120"/>
<protein>
    <submittedName>
        <fullName evidence="4">Chemotaxis protein CheY</fullName>
    </submittedName>
</protein>
<dbReference type="GO" id="GO:0000160">
    <property type="term" value="P:phosphorelay signal transduction system"/>
    <property type="evidence" value="ECO:0007669"/>
    <property type="project" value="UniProtKB-KW"/>
</dbReference>
<dbReference type="Pfam" id="PF00072">
    <property type="entry name" value="Response_reg"/>
    <property type="match status" value="2"/>
</dbReference>
<keyword evidence="5" id="KW-1185">Reference proteome</keyword>
<feature type="modified residue" description="4-aspartylphosphate" evidence="2">
    <location>
        <position position="57"/>
    </location>
</feature>
<name>A0A5B9MBX2_9BACT</name>
<accession>A0A5B9MBX2</accession>
<organism evidence="4 5">
    <name type="scientific">Stieleria maiorica</name>
    <dbReference type="NCBI Taxonomy" id="2795974"/>
    <lineage>
        <taxon>Bacteria</taxon>
        <taxon>Pseudomonadati</taxon>
        <taxon>Planctomycetota</taxon>
        <taxon>Planctomycetia</taxon>
        <taxon>Pirellulales</taxon>
        <taxon>Pirellulaceae</taxon>
        <taxon>Stieleria</taxon>
    </lineage>
</organism>